<dbReference type="SUPFAM" id="SSF88723">
    <property type="entry name" value="PIN domain-like"/>
    <property type="match status" value="1"/>
</dbReference>
<evidence type="ECO:0000256" key="2">
    <source>
        <dbReference type="ARBA" id="ARBA00022723"/>
    </source>
</evidence>
<gene>
    <name evidence="6" type="ORF">GA0074692_4856</name>
</gene>
<evidence type="ECO:0000256" key="3">
    <source>
        <dbReference type="ARBA" id="ARBA00022801"/>
    </source>
</evidence>
<dbReference type="STRING" id="145854.GA0074692_4856"/>
<name>A0A1C6T8K2_9ACTN</name>
<dbReference type="PANTHER" id="PTHR36173">
    <property type="entry name" value="RIBONUCLEASE VAPC16-RELATED"/>
    <property type="match status" value="1"/>
</dbReference>
<organism evidence="6 7">
    <name type="scientific">Micromonospora pallida</name>
    <dbReference type="NCBI Taxonomy" id="145854"/>
    <lineage>
        <taxon>Bacteria</taxon>
        <taxon>Bacillati</taxon>
        <taxon>Actinomycetota</taxon>
        <taxon>Actinomycetes</taxon>
        <taxon>Micromonosporales</taxon>
        <taxon>Micromonosporaceae</taxon>
        <taxon>Micromonospora</taxon>
    </lineage>
</organism>
<evidence type="ECO:0000313" key="7">
    <source>
        <dbReference type="Proteomes" id="UP000198959"/>
    </source>
</evidence>
<keyword evidence="4" id="KW-0460">Magnesium</keyword>
<protein>
    <submittedName>
        <fullName evidence="6">PIN domain nuclease, a component of toxin-antitoxin system (PIN domain)</fullName>
    </submittedName>
</protein>
<evidence type="ECO:0000313" key="6">
    <source>
        <dbReference type="EMBL" id="SCL37989.1"/>
    </source>
</evidence>
<dbReference type="RefSeq" id="WP_091647717.1">
    <property type="nucleotide sequence ID" value="NZ_FMHW01000002.1"/>
</dbReference>
<dbReference type="EMBL" id="FMHW01000002">
    <property type="protein sequence ID" value="SCL37989.1"/>
    <property type="molecule type" value="Genomic_DNA"/>
</dbReference>
<dbReference type="PANTHER" id="PTHR36173:SF2">
    <property type="entry name" value="RIBONUCLEASE VAPC16"/>
    <property type="match status" value="1"/>
</dbReference>
<dbReference type="Gene3D" id="3.40.50.1010">
    <property type="entry name" value="5'-nuclease"/>
    <property type="match status" value="1"/>
</dbReference>
<keyword evidence="3" id="KW-0378">Hydrolase</keyword>
<dbReference type="GO" id="GO:0004518">
    <property type="term" value="F:nuclease activity"/>
    <property type="evidence" value="ECO:0007669"/>
    <property type="project" value="UniProtKB-KW"/>
</dbReference>
<dbReference type="InterPro" id="IPR029060">
    <property type="entry name" value="PIN-like_dom_sf"/>
</dbReference>
<dbReference type="OrthoDB" id="9798990at2"/>
<evidence type="ECO:0000259" key="5">
    <source>
        <dbReference type="Pfam" id="PF01850"/>
    </source>
</evidence>
<dbReference type="Proteomes" id="UP000198959">
    <property type="component" value="Unassembled WGS sequence"/>
</dbReference>
<evidence type="ECO:0000256" key="1">
    <source>
        <dbReference type="ARBA" id="ARBA00022722"/>
    </source>
</evidence>
<dbReference type="InterPro" id="IPR002716">
    <property type="entry name" value="PIN_dom"/>
</dbReference>
<sequence>MRLLLDTHIVIWWLADDPALPDDLKDQLDHEPDVYVSSATIWEVAIKQAMGKIKEPNDLPERIRNSGFRELPITAEHAIVAGRLPLIHRDPFDRMLIAQALCADLTLVSRDVEVRKYDVALLAV</sequence>
<dbReference type="GO" id="GO:0016787">
    <property type="term" value="F:hydrolase activity"/>
    <property type="evidence" value="ECO:0007669"/>
    <property type="project" value="UniProtKB-KW"/>
</dbReference>
<accession>A0A1C6T8K2</accession>
<proteinExistence type="predicted"/>
<dbReference type="Pfam" id="PF01850">
    <property type="entry name" value="PIN"/>
    <property type="match status" value="1"/>
</dbReference>
<feature type="domain" description="PIN" evidence="5">
    <location>
        <begin position="4"/>
        <end position="118"/>
    </location>
</feature>
<keyword evidence="2" id="KW-0479">Metal-binding</keyword>
<keyword evidence="7" id="KW-1185">Reference proteome</keyword>
<evidence type="ECO:0000256" key="4">
    <source>
        <dbReference type="ARBA" id="ARBA00022842"/>
    </source>
</evidence>
<dbReference type="CDD" id="cd09872">
    <property type="entry name" value="PIN_Sll0205-like"/>
    <property type="match status" value="1"/>
</dbReference>
<dbReference type="InterPro" id="IPR041705">
    <property type="entry name" value="PIN_Sll0205"/>
</dbReference>
<reference evidence="7" key="1">
    <citation type="submission" date="2016-06" db="EMBL/GenBank/DDBJ databases">
        <authorList>
            <person name="Varghese N."/>
            <person name="Submissions Spin"/>
        </authorList>
    </citation>
    <scope>NUCLEOTIDE SEQUENCE [LARGE SCALE GENOMIC DNA]</scope>
    <source>
        <strain evidence="7">DSM 43817</strain>
    </source>
</reference>
<dbReference type="InterPro" id="IPR052919">
    <property type="entry name" value="TA_system_RNase"/>
</dbReference>
<dbReference type="AlphaFoldDB" id="A0A1C6T8K2"/>
<dbReference type="GO" id="GO:0046872">
    <property type="term" value="F:metal ion binding"/>
    <property type="evidence" value="ECO:0007669"/>
    <property type="project" value="UniProtKB-KW"/>
</dbReference>
<keyword evidence="1" id="KW-0540">Nuclease</keyword>